<accession>A0A7H9B074</accession>
<dbReference type="RefSeq" id="XP_037143756.1">
    <property type="nucleotide sequence ID" value="XM_037287861.1"/>
</dbReference>
<dbReference type="OrthoDB" id="5352132at2759"/>
<evidence type="ECO:0000313" key="2">
    <source>
        <dbReference type="EMBL" id="QLG72028.1"/>
    </source>
</evidence>
<dbReference type="PANTHER" id="PTHR28307:SF2">
    <property type="entry name" value="PROTEIN PAL1"/>
    <property type="match status" value="1"/>
</dbReference>
<protein>
    <recommendedName>
        <fullName evidence="4">Pal1 cell morphology protein</fullName>
    </recommendedName>
</protein>
<dbReference type="EMBL" id="CP058606">
    <property type="protein sequence ID" value="QLG72028.1"/>
    <property type="molecule type" value="Genomic_DNA"/>
</dbReference>
<feature type="region of interest" description="Disordered" evidence="1">
    <location>
        <begin position="460"/>
        <end position="490"/>
    </location>
</feature>
<feature type="compositionally biased region" description="Polar residues" evidence="1">
    <location>
        <begin position="71"/>
        <end position="119"/>
    </location>
</feature>
<sequence>MISRSNSQSRGRPFSVNNPFRSASVDPAVAQYTNDRQFQDWVKENGAFPLNNSGRNSSNSSLPVSLKEDYSGNSFRVQSPVGQQSKSGSMPSTNPFLDDISSTEGSINNSPPLNHSPPVNSSPPDYPRRTNGSQTYSTAREEKERLRDRYREEAQINDQPQTVDLPPSYDEVAGGRKVRSGYPREKEGTASSGNGHRSSGHRHRRHRDGDKEHSSRHRSAGHGPGSGSGSGSGSKDKKKGKTKGPTSKYVDTIDKMDVTGLFGGSFHHDGPFDACTPHRNKNTKAAPVLAFPADGPNNSIGGASTKKSALNEVFGREELDDDDDIYNTKVSKKTLPVIISNAGSTTTLDAIKPNTNGLTQFDAKGKSQVVHGPTTMGLGSTTFLDGAPASSNTIKEDIRHHAIQSRNGIQRKKSLSQRLQVGGNSNDKNEVTSTLKLAKTHSGHLENFDDYENQEKDTYASVRFEQNPKKESTGNKLLRRVKSLKVTRKP</sequence>
<feature type="compositionally biased region" description="Basic residues" evidence="1">
    <location>
        <begin position="477"/>
        <end position="490"/>
    </location>
</feature>
<dbReference type="KEGG" id="zmk:HG535_0C03810"/>
<feature type="compositionally biased region" description="Basic and acidic residues" evidence="1">
    <location>
        <begin position="139"/>
        <end position="154"/>
    </location>
</feature>
<feature type="region of interest" description="Disordered" evidence="1">
    <location>
        <begin position="1"/>
        <end position="28"/>
    </location>
</feature>
<feature type="region of interest" description="Disordered" evidence="1">
    <location>
        <begin position="43"/>
        <end position="252"/>
    </location>
</feature>
<dbReference type="Pfam" id="PF08316">
    <property type="entry name" value="Pal1"/>
    <property type="match status" value="1"/>
</dbReference>
<evidence type="ECO:0000256" key="1">
    <source>
        <dbReference type="SAM" id="MobiDB-lite"/>
    </source>
</evidence>
<evidence type="ECO:0000313" key="3">
    <source>
        <dbReference type="Proteomes" id="UP000509704"/>
    </source>
</evidence>
<dbReference type="InterPro" id="IPR013226">
    <property type="entry name" value="Pal1"/>
</dbReference>
<dbReference type="GeneID" id="59235726"/>
<dbReference type="GO" id="GO:0005737">
    <property type="term" value="C:cytoplasm"/>
    <property type="evidence" value="ECO:0007669"/>
    <property type="project" value="TreeGrafter"/>
</dbReference>
<dbReference type="AlphaFoldDB" id="A0A7H9B074"/>
<dbReference type="PANTHER" id="PTHR28307">
    <property type="entry name" value="PROTEIN PAL1"/>
    <property type="match status" value="1"/>
</dbReference>
<organism evidence="2 3">
    <name type="scientific">Zygotorulaspora mrakii</name>
    <name type="common">Zygosaccharomyces mrakii</name>
    <dbReference type="NCBI Taxonomy" id="42260"/>
    <lineage>
        <taxon>Eukaryota</taxon>
        <taxon>Fungi</taxon>
        <taxon>Dikarya</taxon>
        <taxon>Ascomycota</taxon>
        <taxon>Saccharomycotina</taxon>
        <taxon>Saccharomycetes</taxon>
        <taxon>Saccharomycetales</taxon>
        <taxon>Saccharomycetaceae</taxon>
        <taxon>Zygotorulaspora</taxon>
    </lineage>
</organism>
<feature type="compositionally biased region" description="Polar residues" evidence="1">
    <location>
        <begin position="1"/>
        <end position="21"/>
    </location>
</feature>
<feature type="compositionally biased region" description="Low complexity" evidence="1">
    <location>
        <begin position="51"/>
        <end position="61"/>
    </location>
</feature>
<proteinExistence type="predicted"/>
<feature type="compositionally biased region" description="Gly residues" evidence="1">
    <location>
        <begin position="222"/>
        <end position="232"/>
    </location>
</feature>
<gene>
    <name evidence="2" type="ORF">HG535_0C03810</name>
</gene>
<dbReference type="Proteomes" id="UP000509704">
    <property type="component" value="Chromosome 3"/>
</dbReference>
<evidence type="ECO:0008006" key="4">
    <source>
        <dbReference type="Google" id="ProtNLM"/>
    </source>
</evidence>
<keyword evidence="3" id="KW-1185">Reference proteome</keyword>
<name>A0A7H9B074_ZYGMR</name>
<reference evidence="2 3" key="1">
    <citation type="submission" date="2020-07" db="EMBL/GenBank/DDBJ databases">
        <title>The yeast mating-type switching endonuclease HO is a domesticated member of an unorthodox homing genetic element family.</title>
        <authorList>
            <person name="Coughlan A.Y."/>
            <person name="Lombardi L."/>
            <person name="Braun-Galleani S."/>
            <person name="Martos A.R."/>
            <person name="Galeote V."/>
            <person name="Bigey F."/>
            <person name="Dequin S."/>
            <person name="Byrne K.P."/>
            <person name="Wolfe K.H."/>
        </authorList>
    </citation>
    <scope>NUCLEOTIDE SEQUENCE [LARGE SCALE GENOMIC DNA]</scope>
    <source>
        <strain evidence="2 3">NRRL Y-6702</strain>
    </source>
</reference>